<dbReference type="EC" id="2.3.2.27" evidence="3"/>
<keyword evidence="8 9" id="KW-0175">Coiled coil</keyword>
<dbReference type="FunFam" id="3.30.200.20:FF:000162">
    <property type="entry name" value="Adenine nucleotide alpha hydrolase-like domain kinase"/>
    <property type="match status" value="1"/>
</dbReference>
<dbReference type="GO" id="GO:0005524">
    <property type="term" value="F:ATP binding"/>
    <property type="evidence" value="ECO:0007669"/>
    <property type="project" value="UniProtKB-KW"/>
</dbReference>
<dbReference type="Gene3D" id="3.40.50.620">
    <property type="entry name" value="HUPs"/>
    <property type="match status" value="1"/>
</dbReference>
<dbReference type="PROSITE" id="PS00108">
    <property type="entry name" value="PROTEIN_KINASE_ST"/>
    <property type="match status" value="1"/>
</dbReference>
<evidence type="ECO:0000256" key="3">
    <source>
        <dbReference type="ARBA" id="ARBA00012483"/>
    </source>
</evidence>
<evidence type="ECO:0000256" key="5">
    <source>
        <dbReference type="ARBA" id="ARBA00022741"/>
    </source>
</evidence>
<dbReference type="Gene3D" id="1.10.510.10">
    <property type="entry name" value="Transferase(Phosphotransferase) domain 1"/>
    <property type="match status" value="1"/>
</dbReference>
<keyword evidence="7" id="KW-0067">ATP-binding</keyword>
<dbReference type="InterPro" id="IPR008271">
    <property type="entry name" value="Ser/Thr_kinase_AS"/>
</dbReference>
<protein>
    <recommendedName>
        <fullName evidence="3">RING-type E3 ubiquitin transferase</fullName>
        <ecNumber evidence="3">2.3.2.27</ecNumber>
    </recommendedName>
</protein>
<dbReference type="PANTHER" id="PTHR45647">
    <property type="entry name" value="OS02G0152300 PROTEIN"/>
    <property type="match status" value="1"/>
</dbReference>
<dbReference type="Gene3D" id="3.30.200.20">
    <property type="entry name" value="Phosphorylase Kinase, domain 1"/>
    <property type="match status" value="1"/>
</dbReference>
<dbReference type="EMBL" id="JAQQAF010000001">
    <property type="protein sequence ID" value="KAJ8512863.1"/>
    <property type="molecule type" value="Genomic_DNA"/>
</dbReference>
<evidence type="ECO:0000256" key="8">
    <source>
        <dbReference type="ARBA" id="ARBA00023054"/>
    </source>
</evidence>
<evidence type="ECO:0000256" key="7">
    <source>
        <dbReference type="ARBA" id="ARBA00022840"/>
    </source>
</evidence>
<dbReference type="PANTHER" id="PTHR45647:SF132">
    <property type="entry name" value="KINASE WITH ADENINE NUCLEOTIDE ALPHA HYDROLASES-LIKE DOMAIN-CONTAINING PROTEIN"/>
    <property type="match status" value="1"/>
</dbReference>
<evidence type="ECO:0000256" key="4">
    <source>
        <dbReference type="ARBA" id="ARBA00022679"/>
    </source>
</evidence>
<comment type="catalytic activity">
    <reaction evidence="1">
        <text>S-ubiquitinyl-[E2 ubiquitin-conjugating enzyme]-L-cysteine + [acceptor protein]-L-lysine = [E2 ubiquitin-conjugating enzyme]-L-cysteine + N(6)-ubiquitinyl-[acceptor protein]-L-lysine.</text>
        <dbReference type="EC" id="2.3.2.27"/>
    </reaction>
</comment>
<dbReference type="CDD" id="cd01989">
    <property type="entry name" value="USP_STK_Ubox_N"/>
    <property type="match status" value="1"/>
</dbReference>
<evidence type="ECO:0000256" key="10">
    <source>
        <dbReference type="SAM" id="MobiDB-lite"/>
    </source>
</evidence>
<dbReference type="InterPro" id="IPR006016">
    <property type="entry name" value="UspA"/>
</dbReference>
<evidence type="ECO:0000313" key="13">
    <source>
        <dbReference type="Proteomes" id="UP001222027"/>
    </source>
</evidence>
<dbReference type="InterPro" id="IPR000719">
    <property type="entry name" value="Prot_kinase_dom"/>
</dbReference>
<organism evidence="12 13">
    <name type="scientific">Ensete ventricosum</name>
    <name type="common">Abyssinian banana</name>
    <name type="synonym">Musa ensete</name>
    <dbReference type="NCBI Taxonomy" id="4639"/>
    <lineage>
        <taxon>Eukaryota</taxon>
        <taxon>Viridiplantae</taxon>
        <taxon>Streptophyta</taxon>
        <taxon>Embryophyta</taxon>
        <taxon>Tracheophyta</taxon>
        <taxon>Spermatophyta</taxon>
        <taxon>Magnoliopsida</taxon>
        <taxon>Liliopsida</taxon>
        <taxon>Zingiberales</taxon>
        <taxon>Musaceae</taxon>
        <taxon>Ensete</taxon>
    </lineage>
</organism>
<name>A0AAV8S0D4_ENSVE</name>
<feature type="region of interest" description="Disordered" evidence="10">
    <location>
        <begin position="260"/>
        <end position="290"/>
    </location>
</feature>
<dbReference type="GO" id="GO:0004672">
    <property type="term" value="F:protein kinase activity"/>
    <property type="evidence" value="ECO:0007669"/>
    <property type="project" value="InterPro"/>
</dbReference>
<feature type="domain" description="Protein kinase" evidence="11">
    <location>
        <begin position="422"/>
        <end position="687"/>
    </location>
</feature>
<gene>
    <name evidence="12" type="ORF">OPV22_003297</name>
</gene>
<evidence type="ECO:0000256" key="6">
    <source>
        <dbReference type="ARBA" id="ARBA00022786"/>
    </source>
</evidence>
<dbReference type="SMART" id="SM00220">
    <property type="entry name" value="S_TKc"/>
    <property type="match status" value="1"/>
</dbReference>
<dbReference type="SUPFAM" id="SSF52402">
    <property type="entry name" value="Adenine nucleotide alpha hydrolases-like"/>
    <property type="match status" value="1"/>
</dbReference>
<keyword evidence="5" id="KW-0547">Nucleotide-binding</keyword>
<proteinExistence type="predicted"/>
<dbReference type="InterPro" id="IPR051348">
    <property type="entry name" value="U-box_ubiquitin_ligases"/>
</dbReference>
<dbReference type="Pfam" id="PF00069">
    <property type="entry name" value="Pkinase"/>
    <property type="match status" value="1"/>
</dbReference>
<reference evidence="12 13" key="1">
    <citation type="submission" date="2022-12" db="EMBL/GenBank/DDBJ databases">
        <title>Chromosome-scale assembly of the Ensete ventricosum genome.</title>
        <authorList>
            <person name="Dussert Y."/>
            <person name="Stocks J."/>
            <person name="Wendawek A."/>
            <person name="Woldeyes F."/>
            <person name="Nichols R.A."/>
            <person name="Borrell J.S."/>
        </authorList>
    </citation>
    <scope>NUCLEOTIDE SEQUENCE [LARGE SCALE GENOMIC DNA]</scope>
    <source>
        <strain evidence="13">cv. Maze</strain>
        <tissue evidence="12">Seeds</tissue>
    </source>
</reference>
<dbReference type="InterPro" id="IPR014729">
    <property type="entry name" value="Rossmann-like_a/b/a_fold"/>
</dbReference>
<feature type="coiled-coil region" evidence="9">
    <location>
        <begin position="346"/>
        <end position="382"/>
    </location>
</feature>
<keyword evidence="13" id="KW-1185">Reference proteome</keyword>
<accession>A0AAV8S0D4</accession>
<dbReference type="SUPFAM" id="SSF56112">
    <property type="entry name" value="Protein kinase-like (PK-like)"/>
    <property type="match status" value="1"/>
</dbReference>
<evidence type="ECO:0000256" key="9">
    <source>
        <dbReference type="SAM" id="Coils"/>
    </source>
</evidence>
<dbReference type="FunFam" id="1.10.510.10:FF:000498">
    <property type="entry name" value="U-box domain-containing protein 51"/>
    <property type="match status" value="1"/>
</dbReference>
<evidence type="ECO:0000259" key="11">
    <source>
        <dbReference type="PROSITE" id="PS50011"/>
    </source>
</evidence>
<keyword evidence="4" id="KW-0808">Transferase</keyword>
<dbReference type="Pfam" id="PF00582">
    <property type="entry name" value="Usp"/>
    <property type="match status" value="1"/>
</dbReference>
<comment type="caution">
    <text evidence="12">The sequence shown here is derived from an EMBL/GenBank/DDBJ whole genome shotgun (WGS) entry which is preliminary data.</text>
</comment>
<dbReference type="Proteomes" id="UP001222027">
    <property type="component" value="Unassembled WGS sequence"/>
</dbReference>
<evidence type="ECO:0000256" key="1">
    <source>
        <dbReference type="ARBA" id="ARBA00000900"/>
    </source>
</evidence>
<keyword evidence="6" id="KW-0833">Ubl conjugation pathway</keyword>
<comment type="pathway">
    <text evidence="2">Protein modification; protein ubiquitination.</text>
</comment>
<sequence length="726" mass="80778">MPEGSDRSFPLVAVAVDKDKSSQNALKWALDNVAVKGQTIFLVHVITKLSAGHQEEATAAASQLLVPFRCFCKRKNVKCKDIILEDTDLGKAIVDFVSHAGVEKLIVGASKGGFVRSFRYTDISANICKTVPDFCTVYIISKGKISSMRNAVRSAPVVSSTLRSQILKQTSCVPEPVVYQNFRGTKGNAAFETRNLYKEKESIKSPLNRATRVQSTKSKEETMSGSNEPFLNSWKPSVDQLFFPQKLSYISDCSFESVQSPHRSSSSGSGFSPPPPSNGSFSSQTSEEVKAEMNRLKLELKHTMDMYSTACREALTAKHKAMELHRWKMEEEQRVEEARVSEEAALNVADKEKAKCKAALEAAEAAKRIAQLEAQKRINNAEMQAFQEPGRRNSSNIIFLSNPDLRYRKYSIEDIEAATENLAENRKIGEGGYGPVYRCYLDHTPVAVKVLRPDAASQGGRSQFQQEVEILSCIRHPNMVLLLGACPEYGCLVYEYMANGSLEDRLYRRGNTPAIPWQHRFRIAAEIGTGLLFLHQTKPEPLVHRDLKPANILLDQYYVSKISDVGLARLVPPSVADSVTQYHMTSAAGTFCYIDPEYQQTGMLGIKSDIYSFGVLLLQLLTGKPPMGLTHHVERSIEKGTFADMLDPAVQDWPVEEALGLLKLALKCAELRRKDRPDLGTIVLPELNRLRTLGEENAQHFVLGNCFRTSNIHNQIPIQQIKSGPA</sequence>
<dbReference type="AlphaFoldDB" id="A0AAV8S0D4"/>
<dbReference type="PROSITE" id="PS50011">
    <property type="entry name" value="PROTEIN_KINASE_DOM"/>
    <property type="match status" value="1"/>
</dbReference>
<evidence type="ECO:0000256" key="2">
    <source>
        <dbReference type="ARBA" id="ARBA00004906"/>
    </source>
</evidence>
<dbReference type="InterPro" id="IPR011009">
    <property type="entry name" value="Kinase-like_dom_sf"/>
</dbReference>
<feature type="region of interest" description="Disordered" evidence="10">
    <location>
        <begin position="202"/>
        <end position="230"/>
    </location>
</feature>
<evidence type="ECO:0000313" key="12">
    <source>
        <dbReference type="EMBL" id="KAJ8512863.1"/>
    </source>
</evidence>
<dbReference type="GO" id="GO:0061630">
    <property type="term" value="F:ubiquitin protein ligase activity"/>
    <property type="evidence" value="ECO:0007669"/>
    <property type="project" value="UniProtKB-EC"/>
</dbReference>